<feature type="region of interest" description="Disordered" evidence="8">
    <location>
        <begin position="1"/>
        <end position="23"/>
    </location>
</feature>
<feature type="repeat" description="ANK" evidence="7">
    <location>
        <begin position="98"/>
        <end position="119"/>
    </location>
</feature>
<keyword evidence="5 7" id="KW-0040">ANK repeat</keyword>
<keyword evidence="6 9" id="KW-0472">Membrane</keyword>
<protein>
    <recommendedName>
        <fullName evidence="10">PGG domain-containing protein</fullName>
    </recommendedName>
</protein>
<accession>A0A2N9J7K5</accession>
<dbReference type="Pfam" id="PF00023">
    <property type="entry name" value="Ank"/>
    <property type="match status" value="2"/>
</dbReference>
<feature type="domain" description="PGG" evidence="10">
    <location>
        <begin position="309"/>
        <end position="429"/>
    </location>
</feature>
<evidence type="ECO:0000256" key="6">
    <source>
        <dbReference type="ARBA" id="ARBA00023136"/>
    </source>
</evidence>
<dbReference type="EMBL" id="OIVN01006412">
    <property type="protein sequence ID" value="SPD32584.1"/>
    <property type="molecule type" value="Genomic_DNA"/>
</dbReference>
<evidence type="ECO:0000256" key="2">
    <source>
        <dbReference type="ARBA" id="ARBA00022692"/>
    </source>
</evidence>
<feature type="transmembrane region" description="Helical" evidence="9">
    <location>
        <begin position="449"/>
        <end position="471"/>
    </location>
</feature>
<comment type="subcellular location">
    <subcellularLocation>
        <location evidence="1">Membrane</location>
        <topology evidence="1">Multi-pass membrane protein</topology>
    </subcellularLocation>
</comment>
<keyword evidence="4 9" id="KW-1133">Transmembrane helix</keyword>
<name>A0A2N9J7K5_FAGSY</name>
<reference evidence="11" key="1">
    <citation type="submission" date="2018-02" db="EMBL/GenBank/DDBJ databases">
        <authorList>
            <person name="Cohen D.B."/>
            <person name="Kent A.D."/>
        </authorList>
    </citation>
    <scope>NUCLEOTIDE SEQUENCE</scope>
</reference>
<dbReference type="InterPro" id="IPR026961">
    <property type="entry name" value="PGG_dom"/>
</dbReference>
<evidence type="ECO:0000256" key="9">
    <source>
        <dbReference type="SAM" id="Phobius"/>
    </source>
</evidence>
<dbReference type="SMART" id="SM00248">
    <property type="entry name" value="ANK"/>
    <property type="match status" value="6"/>
</dbReference>
<gene>
    <name evidence="11" type="ORF">FSB_LOCUS60466</name>
</gene>
<evidence type="ECO:0000256" key="5">
    <source>
        <dbReference type="ARBA" id="ARBA00023043"/>
    </source>
</evidence>
<dbReference type="PROSITE" id="PS50297">
    <property type="entry name" value="ANK_REP_REGION"/>
    <property type="match status" value="3"/>
</dbReference>
<dbReference type="Gene3D" id="1.25.40.20">
    <property type="entry name" value="Ankyrin repeat-containing domain"/>
    <property type="match status" value="1"/>
</dbReference>
<keyword evidence="2 9" id="KW-0812">Transmembrane</keyword>
<dbReference type="PANTHER" id="PTHR24186">
    <property type="entry name" value="PROTEIN PHOSPHATASE 1 REGULATORY SUBUNIT"/>
    <property type="match status" value="1"/>
</dbReference>
<dbReference type="PROSITE" id="PS50088">
    <property type="entry name" value="ANK_REPEAT"/>
    <property type="match status" value="3"/>
</dbReference>
<dbReference type="GO" id="GO:0005886">
    <property type="term" value="C:plasma membrane"/>
    <property type="evidence" value="ECO:0007669"/>
    <property type="project" value="TreeGrafter"/>
</dbReference>
<sequence length="496" mass="55302">MKGEKRMRLVKLLDDEKEEEKQQRDKAINDKLQEAAINGSVPSLLQLLQQHAQILDNTLSFSDSDTPLHIASLLGHSAFAKLLLDRKPQLASQLNSHGGSSPLHLAAAKGFVEIVKDLVVVNPDMCLVWDRQGRTPLHLAAIKGRLGVLAELVRVRPESSRVFTSRGESVLHLCVKHNRLEALKVFVECVGGDDEFVNWRDADGNNVLHLALINKQLEIIKFLLNFTKIEVNAQNSNGFTALDILFNGPRDIRDMEIKETLIKAGASRINEAPSSTYNPDIVEVSSLKQPLASQEIGAKQPVKKHKHVDWLGRKRSALMVVASLLGTVAFQAAISPPGGVWQDDYLVDSDGNTVEKPHSVGTAVMAYTVGEGYGLFMIFNTTAFLASLSIILLLVSGLPIKRRRWMWLQMVTMWIAISALTSTYFLGLIHMTPDHVKGTLYQVMKVSVLVWLALIGLVFIGNIIRMILWFLRKYGYIKEKVKEASNYVEDDENDEL</sequence>
<dbReference type="Pfam" id="PF12796">
    <property type="entry name" value="Ank_2"/>
    <property type="match status" value="1"/>
</dbReference>
<evidence type="ECO:0000256" key="7">
    <source>
        <dbReference type="PROSITE-ProRule" id="PRU00023"/>
    </source>
</evidence>
<proteinExistence type="predicted"/>
<feature type="repeat" description="ANK" evidence="7">
    <location>
        <begin position="132"/>
        <end position="154"/>
    </location>
</feature>
<dbReference type="PANTHER" id="PTHR24186:SF37">
    <property type="entry name" value="PGG DOMAIN-CONTAINING PROTEIN"/>
    <property type="match status" value="1"/>
</dbReference>
<evidence type="ECO:0000259" key="10">
    <source>
        <dbReference type="Pfam" id="PF13962"/>
    </source>
</evidence>
<evidence type="ECO:0000256" key="4">
    <source>
        <dbReference type="ARBA" id="ARBA00022989"/>
    </source>
</evidence>
<evidence type="ECO:0000256" key="1">
    <source>
        <dbReference type="ARBA" id="ARBA00004141"/>
    </source>
</evidence>
<evidence type="ECO:0000313" key="11">
    <source>
        <dbReference type="EMBL" id="SPD32584.1"/>
    </source>
</evidence>
<keyword evidence="3" id="KW-0677">Repeat</keyword>
<dbReference type="Pfam" id="PF13962">
    <property type="entry name" value="PGG"/>
    <property type="match status" value="1"/>
</dbReference>
<evidence type="ECO:0000256" key="3">
    <source>
        <dbReference type="ARBA" id="ARBA00022737"/>
    </source>
</evidence>
<evidence type="ECO:0000256" key="8">
    <source>
        <dbReference type="SAM" id="MobiDB-lite"/>
    </source>
</evidence>
<dbReference type="InterPro" id="IPR002110">
    <property type="entry name" value="Ankyrin_rpt"/>
</dbReference>
<feature type="transmembrane region" description="Helical" evidence="9">
    <location>
        <begin position="373"/>
        <end position="395"/>
    </location>
</feature>
<feature type="transmembrane region" description="Helical" evidence="9">
    <location>
        <begin position="407"/>
        <end position="429"/>
    </location>
</feature>
<dbReference type="AlphaFoldDB" id="A0A2N9J7K5"/>
<dbReference type="SUPFAM" id="SSF48403">
    <property type="entry name" value="Ankyrin repeat"/>
    <property type="match status" value="1"/>
</dbReference>
<feature type="repeat" description="ANK" evidence="7">
    <location>
        <begin position="63"/>
        <end position="95"/>
    </location>
</feature>
<dbReference type="InterPro" id="IPR036770">
    <property type="entry name" value="Ankyrin_rpt-contain_sf"/>
</dbReference>
<organism evidence="11">
    <name type="scientific">Fagus sylvatica</name>
    <name type="common">Beechnut</name>
    <dbReference type="NCBI Taxonomy" id="28930"/>
    <lineage>
        <taxon>Eukaryota</taxon>
        <taxon>Viridiplantae</taxon>
        <taxon>Streptophyta</taxon>
        <taxon>Embryophyta</taxon>
        <taxon>Tracheophyta</taxon>
        <taxon>Spermatophyta</taxon>
        <taxon>Magnoliopsida</taxon>
        <taxon>eudicotyledons</taxon>
        <taxon>Gunneridae</taxon>
        <taxon>Pentapetalae</taxon>
        <taxon>rosids</taxon>
        <taxon>fabids</taxon>
        <taxon>Fagales</taxon>
        <taxon>Fagaceae</taxon>
        <taxon>Fagus</taxon>
    </lineage>
</organism>
<feature type="transmembrane region" description="Helical" evidence="9">
    <location>
        <begin position="316"/>
        <end position="334"/>
    </location>
</feature>